<dbReference type="EnsemblMetazoa" id="MDOA003391-RE">
    <property type="protein sequence ID" value="MDOA003391-PE"/>
    <property type="gene ID" value="MDOA003391"/>
</dbReference>
<dbReference type="SUPFAM" id="SSF69593">
    <property type="entry name" value="Glycerol-3-phosphate (1)-acyltransferase"/>
    <property type="match status" value="1"/>
</dbReference>
<dbReference type="GO" id="GO:0004366">
    <property type="term" value="F:glycerol-3-phosphate O-acyltransferase activity"/>
    <property type="evidence" value="ECO:0007669"/>
    <property type="project" value="InterPro"/>
</dbReference>
<dbReference type="GO" id="GO:0031966">
    <property type="term" value="C:mitochondrial membrane"/>
    <property type="evidence" value="ECO:0007669"/>
    <property type="project" value="TreeGrafter"/>
</dbReference>
<feature type="compositionally biased region" description="Basic and acidic residues" evidence="7">
    <location>
        <begin position="177"/>
        <end position="187"/>
    </location>
</feature>
<keyword evidence="8" id="KW-1133">Transmembrane helix</keyword>
<evidence type="ECO:0000256" key="7">
    <source>
        <dbReference type="SAM" id="MobiDB-lite"/>
    </source>
</evidence>
<proteinExistence type="inferred from homology"/>
<dbReference type="PIRSF" id="PIRSF000437">
    <property type="entry name" value="GPAT_DHAPAT"/>
    <property type="match status" value="1"/>
</dbReference>
<dbReference type="VEuPathDB" id="VectorBase:MDOA003391"/>
<dbReference type="InterPro" id="IPR045520">
    <property type="entry name" value="GPAT/DHAPAT_C"/>
</dbReference>
<sequence>MLTSAIGFLQGAIEFSLLGCFEAASVAFIVYYIYAKTRAPSIIASLFPNLHLKINYRSQLLKFNNLGNELLLTMRIKPFYPILRLQEPKRENALAHGIGTQNMLDMTPHAGRKPYNSIFDWGVYFPYIAQATRSKQFCYPQVSNLVQNDPLLQRAIKQAAEQMLKEKQTNSANSNEDLNRNSESKDSYLEDSMADYQQFLNKQERRAISILKDMRSTLNNFLLALTSWILYKLLPCFLSGVVTHTQQIEMLKAASEKAPGIPLIFLPLHRSHLDYIMVTFILYNNDIKSPLVAAGNNLQIPVFGELLRGLGAFFIKRKIDPVVGKKDILYRAVLHLYLQHALKMGHNVEFFIEGGRTRTGKPCLPKGGILSVIVNAFMDGTIPDALIVPVSVNYEKLVDGNFVREQKGEKKVPESFGKAISGIWKALNSKYGLMRIDFNEPYSIKELVQSYNKIAKEDGSMRIYKPSARTLQHNQSTSSLYGTDVVCEEHRNLIDSISRQVVFDCAVATSVMSTNALAFLLLTRYRQGATDIEIAKGLDELRTTLKGRKDIGFSGESSHIVNYAADLLGENLVVRSKDENGCTIIRPKGTVESWIELAYYSNTITPHFALQSIVLTTFHKLLPTSDEVNEKQEPGVSRKKVIEMALENCEVYRYEYILNKPTQVLANMLELALDELIMQGFIKTVQSDNQTDAPMETMRMARAIASYIENNDLDQDEDPNDFDNLEPTDEPDIFLVPETINQQKAVCEVLAPFAQTYYIVANSLFILYKNSILESEFIKFVMKELHEKVNKQLCPYAESISTDSVRNCLKVLEKWFVIEITNQSGLRLLALRTPYETSRDSLKSIVQRMSNVVPLYDNGYF</sequence>
<evidence type="ECO:0000256" key="1">
    <source>
        <dbReference type="ARBA" id="ARBA00004370"/>
    </source>
</evidence>
<dbReference type="GO" id="GO:0019432">
    <property type="term" value="P:triglyceride biosynthetic process"/>
    <property type="evidence" value="ECO:0007669"/>
    <property type="project" value="TreeGrafter"/>
</dbReference>
<evidence type="ECO:0000256" key="8">
    <source>
        <dbReference type="SAM" id="Phobius"/>
    </source>
</evidence>
<dbReference type="OrthoDB" id="5962536at2759"/>
<feature type="transmembrane region" description="Helical" evidence="8">
    <location>
        <begin position="221"/>
        <end position="242"/>
    </location>
</feature>
<dbReference type="PIRSF" id="PIRSF500064">
    <property type="entry name" value="GPAT"/>
    <property type="match status" value="1"/>
</dbReference>
<feature type="region of interest" description="Disordered" evidence="7">
    <location>
        <begin position="163"/>
        <end position="187"/>
    </location>
</feature>
<evidence type="ECO:0000256" key="6">
    <source>
        <dbReference type="PIRNR" id="PIRNR000437"/>
    </source>
</evidence>
<dbReference type="STRING" id="7370.A0A1I8MC68"/>
<dbReference type="GO" id="GO:0006631">
    <property type="term" value="P:fatty acid metabolic process"/>
    <property type="evidence" value="ECO:0007669"/>
    <property type="project" value="TreeGrafter"/>
</dbReference>
<dbReference type="GO" id="GO:0006072">
    <property type="term" value="P:glycerol-3-phosphate metabolic process"/>
    <property type="evidence" value="ECO:0007669"/>
    <property type="project" value="TreeGrafter"/>
</dbReference>
<dbReference type="AlphaFoldDB" id="A0A1I8MC68"/>
<evidence type="ECO:0000259" key="9">
    <source>
        <dbReference type="SMART" id="SM00563"/>
    </source>
</evidence>
<evidence type="ECO:0000256" key="5">
    <source>
        <dbReference type="ARBA" id="ARBA00023315"/>
    </source>
</evidence>
<gene>
    <name evidence="10" type="primary">101899063</name>
</gene>
<dbReference type="CDD" id="cd07993">
    <property type="entry name" value="LPLAT_DHAPAT-like"/>
    <property type="match status" value="1"/>
</dbReference>
<evidence type="ECO:0000313" key="10">
    <source>
        <dbReference type="EnsemblMetazoa" id="MDOA003391-PE"/>
    </source>
</evidence>
<keyword evidence="4 8" id="KW-0472">Membrane</keyword>
<dbReference type="InterPro" id="IPR002123">
    <property type="entry name" value="Plipid/glycerol_acylTrfase"/>
</dbReference>
<name>A0A1I8MC68_MUSDO</name>
<dbReference type="VEuPathDB" id="VectorBase:MDOMA2_019794"/>
<dbReference type="GO" id="GO:0005886">
    <property type="term" value="C:plasma membrane"/>
    <property type="evidence" value="ECO:0007669"/>
    <property type="project" value="InterPro"/>
</dbReference>
<dbReference type="PANTHER" id="PTHR12563">
    <property type="entry name" value="GLYCEROL-3-PHOSPHATE ACYLTRANSFERASE"/>
    <property type="match status" value="1"/>
</dbReference>
<dbReference type="InterPro" id="IPR028354">
    <property type="entry name" value="GPAT_PlsB"/>
</dbReference>
<feature type="transmembrane region" description="Helical" evidence="8">
    <location>
        <begin position="12"/>
        <end position="34"/>
    </location>
</feature>
<reference evidence="10" key="1">
    <citation type="submission" date="2020-05" db="UniProtKB">
        <authorList>
            <consortium name="EnsemblMetazoa"/>
        </authorList>
    </citation>
    <scope>IDENTIFICATION</scope>
    <source>
        <strain evidence="10">Aabys</strain>
    </source>
</reference>
<keyword evidence="3 6" id="KW-0808">Transferase</keyword>
<comment type="similarity">
    <text evidence="2 6">Belongs to the GPAT/DAPAT family.</text>
</comment>
<dbReference type="Pfam" id="PF01553">
    <property type="entry name" value="Acyltransferase"/>
    <property type="match status" value="1"/>
</dbReference>
<dbReference type="Pfam" id="PF19277">
    <property type="entry name" value="GPAT_C"/>
    <property type="match status" value="1"/>
</dbReference>
<keyword evidence="5 6" id="KW-0012">Acyltransferase</keyword>
<comment type="subcellular location">
    <subcellularLocation>
        <location evidence="1">Membrane</location>
    </subcellularLocation>
</comment>
<dbReference type="GO" id="GO:0008654">
    <property type="term" value="P:phospholipid biosynthetic process"/>
    <property type="evidence" value="ECO:0007669"/>
    <property type="project" value="InterPro"/>
</dbReference>
<evidence type="ECO:0000256" key="2">
    <source>
        <dbReference type="ARBA" id="ARBA00007937"/>
    </source>
</evidence>
<dbReference type="PANTHER" id="PTHR12563:SF23">
    <property type="entry name" value="BCDNA.GH07066"/>
    <property type="match status" value="1"/>
</dbReference>
<accession>A0A1I8MC68</accession>
<dbReference type="InterPro" id="IPR041728">
    <property type="entry name" value="GPAT/DHAPAT_LPLAT"/>
</dbReference>
<keyword evidence="8" id="KW-0812">Transmembrane</keyword>
<organism evidence="10">
    <name type="scientific">Musca domestica</name>
    <name type="common">House fly</name>
    <dbReference type="NCBI Taxonomy" id="7370"/>
    <lineage>
        <taxon>Eukaryota</taxon>
        <taxon>Metazoa</taxon>
        <taxon>Ecdysozoa</taxon>
        <taxon>Arthropoda</taxon>
        <taxon>Hexapoda</taxon>
        <taxon>Insecta</taxon>
        <taxon>Pterygota</taxon>
        <taxon>Neoptera</taxon>
        <taxon>Endopterygota</taxon>
        <taxon>Diptera</taxon>
        <taxon>Brachycera</taxon>
        <taxon>Muscomorpha</taxon>
        <taxon>Muscoidea</taxon>
        <taxon>Muscidae</taxon>
        <taxon>Musca</taxon>
    </lineage>
</organism>
<dbReference type="InterPro" id="IPR022284">
    <property type="entry name" value="GPAT/DHAPAT"/>
</dbReference>
<dbReference type="SMART" id="SM00563">
    <property type="entry name" value="PlsC"/>
    <property type="match status" value="1"/>
</dbReference>
<feature type="domain" description="Phospholipid/glycerol acyltransferase" evidence="9">
    <location>
        <begin position="263"/>
        <end position="395"/>
    </location>
</feature>
<evidence type="ECO:0000256" key="3">
    <source>
        <dbReference type="ARBA" id="ARBA00022679"/>
    </source>
</evidence>
<evidence type="ECO:0000256" key="4">
    <source>
        <dbReference type="ARBA" id="ARBA00023136"/>
    </source>
</evidence>
<protein>
    <recommendedName>
        <fullName evidence="9">Phospholipid/glycerol acyltransferase domain-containing protein</fullName>
    </recommendedName>
</protein>